<comment type="caution">
    <text evidence="3">The sequence shown here is derived from an EMBL/GenBank/DDBJ whole genome shotgun (WGS) entry which is preliminary data.</text>
</comment>
<dbReference type="Gene3D" id="1.25.40.10">
    <property type="entry name" value="Tetratricopeptide repeat domain"/>
    <property type="match status" value="1"/>
</dbReference>
<evidence type="ECO:0000256" key="2">
    <source>
        <dbReference type="SAM" id="SignalP"/>
    </source>
</evidence>
<evidence type="ECO:0000313" key="4">
    <source>
        <dbReference type="Proteomes" id="UP000838672"/>
    </source>
</evidence>
<keyword evidence="4" id="KW-1185">Reference proteome</keyword>
<name>A0ABM8ZSP8_9VIBR</name>
<dbReference type="SMART" id="SM00028">
    <property type="entry name" value="TPR"/>
    <property type="match status" value="2"/>
</dbReference>
<evidence type="ECO:0000256" key="1">
    <source>
        <dbReference type="PROSITE-ProRule" id="PRU00339"/>
    </source>
</evidence>
<organism evidence="3 4">
    <name type="scientific">Vibrio stylophorae</name>
    <dbReference type="NCBI Taxonomy" id="659351"/>
    <lineage>
        <taxon>Bacteria</taxon>
        <taxon>Pseudomonadati</taxon>
        <taxon>Pseudomonadota</taxon>
        <taxon>Gammaproteobacteria</taxon>
        <taxon>Vibrionales</taxon>
        <taxon>Vibrionaceae</taxon>
        <taxon>Vibrio</taxon>
    </lineage>
</organism>
<dbReference type="RefSeq" id="WP_237465720.1">
    <property type="nucleotide sequence ID" value="NZ_CAKLDI010000001.1"/>
</dbReference>
<feature type="signal peptide" evidence="2">
    <location>
        <begin position="1"/>
        <end position="24"/>
    </location>
</feature>
<dbReference type="SUPFAM" id="SSF48452">
    <property type="entry name" value="TPR-like"/>
    <property type="match status" value="1"/>
</dbReference>
<reference evidence="3" key="1">
    <citation type="submission" date="2021-11" db="EMBL/GenBank/DDBJ databases">
        <authorList>
            <person name="Rodrigo-Torres L."/>
            <person name="Arahal R. D."/>
            <person name="Lucena T."/>
        </authorList>
    </citation>
    <scope>NUCLEOTIDE SEQUENCE</scope>
    <source>
        <strain evidence="3">CECT 7929</strain>
    </source>
</reference>
<dbReference type="EMBL" id="CAKLDI010000001">
    <property type="protein sequence ID" value="CAH0533336.1"/>
    <property type="molecule type" value="Genomic_DNA"/>
</dbReference>
<sequence>MNTNWKNKLYCLLCCVFLALPVMAKNLSPALAKKLNDTQLALEKKDYQRAQALLGQTPPSSEFEQAWWWRMRGAVAQHQNQPALALDYFQKSALLNQFDATPMRQLYQLVGDLSLNQEKYDQAIRAYRAANAIEPRYAAWRGLALSHYMKADYPATVTAAKKAIAGHPSPEKSVFEVLLAAQYETRNWPGVVKTTQALLARYPAQVDWYLQQAQGWQYQGRLKEATASLLTAREQQLLTQASYWRWLAYLQQQSGAPLRGAETLELGLKQGVIAKNVESQRMLLSYYQLAKAWQRAEAPLRWLIAQQGKGKDRRTLIEMRLTARDWQGALKAAYQAEKAGVSFSESLWLNLGFAANEMADQAAQRWAYQGVLAINPESKIARQQIAILDGRLKS</sequence>
<dbReference type="InterPro" id="IPR019734">
    <property type="entry name" value="TPR_rpt"/>
</dbReference>
<feature type="chain" id="PRO_5045981220" description="Tetratricopeptide repeat protein" evidence="2">
    <location>
        <begin position="25"/>
        <end position="394"/>
    </location>
</feature>
<evidence type="ECO:0000313" key="3">
    <source>
        <dbReference type="EMBL" id="CAH0533336.1"/>
    </source>
</evidence>
<dbReference type="InterPro" id="IPR011990">
    <property type="entry name" value="TPR-like_helical_dom_sf"/>
</dbReference>
<dbReference type="Proteomes" id="UP000838672">
    <property type="component" value="Unassembled WGS sequence"/>
</dbReference>
<dbReference type="PROSITE" id="PS50005">
    <property type="entry name" value="TPR"/>
    <property type="match status" value="1"/>
</dbReference>
<protein>
    <recommendedName>
        <fullName evidence="5">Tetratricopeptide repeat protein</fullName>
    </recommendedName>
</protein>
<feature type="repeat" description="TPR" evidence="1">
    <location>
        <begin position="104"/>
        <end position="137"/>
    </location>
</feature>
<proteinExistence type="predicted"/>
<keyword evidence="2" id="KW-0732">Signal</keyword>
<evidence type="ECO:0008006" key="5">
    <source>
        <dbReference type="Google" id="ProtNLM"/>
    </source>
</evidence>
<keyword evidence="1" id="KW-0802">TPR repeat</keyword>
<accession>A0ABM8ZSP8</accession>
<gene>
    <name evidence="3" type="ORF">VST7929_01202</name>
</gene>